<sequence length="215" mass="24894">MTFRGGISKNLEEFRALTGKHYGDLVDALEDNYCWKCPMRSTSSETFCREAEIWIRLSNAFEQGIQEELLYRNVPLGCLELITTKVLQKKMKNEHKSPKFHKLSFLEADEDLSTYVKKGSFMMVDEDTKSVKKGDLVLMPRSCPLSSFWFLKMSQLDKMPLKLFKVMAVSHEKGLKCIKTEEGFKVPLEYFYGVVVKVVREEDPLYTELGLKSNF</sequence>
<dbReference type="Proteomes" id="UP000094707">
    <property type="component" value="Chromosome I"/>
</dbReference>
<dbReference type="GeneID" id="30413140"/>
<dbReference type="KEGG" id="mcub:MCBB_2307"/>
<accession>A0A1D3L5N6</accession>
<name>A0A1D3L5N6_9EURY</name>
<protein>
    <submittedName>
        <fullName evidence="1">Uncharacterized protein</fullName>
    </submittedName>
</protein>
<proteinExistence type="predicted"/>
<dbReference type="EMBL" id="LT607756">
    <property type="protein sequence ID" value="SCG86845.1"/>
    <property type="molecule type" value="Genomic_DNA"/>
</dbReference>
<keyword evidence="2" id="KW-1185">Reference proteome</keyword>
<evidence type="ECO:0000313" key="2">
    <source>
        <dbReference type="Proteomes" id="UP000094707"/>
    </source>
</evidence>
<dbReference type="OrthoDB" id="70556at2157"/>
<organism evidence="1 2">
    <name type="scientific">Methanobacterium congolense</name>
    <dbReference type="NCBI Taxonomy" id="118062"/>
    <lineage>
        <taxon>Archaea</taxon>
        <taxon>Methanobacteriati</taxon>
        <taxon>Methanobacteriota</taxon>
        <taxon>Methanomada group</taxon>
        <taxon>Methanobacteria</taxon>
        <taxon>Methanobacteriales</taxon>
        <taxon>Methanobacteriaceae</taxon>
        <taxon>Methanobacterium</taxon>
    </lineage>
</organism>
<evidence type="ECO:0000313" key="1">
    <source>
        <dbReference type="EMBL" id="SCG86845.1"/>
    </source>
</evidence>
<dbReference type="AlphaFoldDB" id="A0A1D3L5N6"/>
<dbReference type="RefSeq" id="WP_071907869.1">
    <property type="nucleotide sequence ID" value="NZ_LT607756.1"/>
</dbReference>
<gene>
    <name evidence="1" type="ORF">MCBB_2307</name>
</gene>
<reference evidence="1 2" key="1">
    <citation type="submission" date="2016-08" db="EMBL/GenBank/DDBJ databases">
        <authorList>
            <person name="Seilhamer J.J."/>
        </authorList>
    </citation>
    <scope>NUCLEOTIDE SEQUENCE [LARGE SCALE GENOMIC DNA]</scope>
    <source>
        <strain evidence="1">Buetzberg</strain>
    </source>
</reference>